<evidence type="ECO:0000313" key="4">
    <source>
        <dbReference type="EMBL" id="MCA9758972.1"/>
    </source>
</evidence>
<dbReference type="InterPro" id="IPR025965">
    <property type="entry name" value="FlgD/Vpr_Ig-like"/>
</dbReference>
<dbReference type="InterPro" id="IPR039448">
    <property type="entry name" value="Beta_helix"/>
</dbReference>
<dbReference type="InterPro" id="IPR012334">
    <property type="entry name" value="Pectin_lyas_fold"/>
</dbReference>
<sequence>MRIRLLGMLLVLVSFHSVQAETIHVPSDYSVIQDAIDATSPGDIVEIAAGVYDDLRQPGGTDTTRCVVSMKSGITLRGAGIGQTILDPDFGGRGIHCDGVMGSQIEGITVRHAHAELFGAGLYCTNGSSPNVTDCEFTEGTDGGVICTAGSSPHLESCLITNNEAKQGGGISAEDASSPIVSECTITGNSAPAGGGVFVRADSGPSFHYCVIANNFLSTANGAGGGVGVINATLTLFGCDVTDNVATGPGGGIAAIDGGDVRLINCNVLRNSTTDSYGPGGGIHCESSILQADHTVIADNWVVGAGSDGGGIYFFFTETGSLEACTVVGNETNGPNGHGGGIACFLASPTIERSIVAFNLAGEGLYCVDEGSVPQVSCTDVFGNFEGDTICGDDLGGNFSLDPLFCDAGIGNYSLTPSSPCLPGNHPNGNECDQIGALGPCDPVGVPETIDLSVLGNHYASPNPLRTGTNIHFTLQSPSQVRLTIYDAAGRQVGSVESRGFPAGENSLRWDARDERGGAVQSGLYLYALEVDGVRTTGQLVLVR</sequence>
<accession>A0A956NGH8</accession>
<protein>
    <submittedName>
        <fullName evidence="4">Right-handed parallel beta-helix repeat-containing protein</fullName>
    </submittedName>
</protein>
<feature type="domain" description="FlgD/Vpr Ig-like" evidence="3">
    <location>
        <begin position="470"/>
        <end position="529"/>
    </location>
</feature>
<dbReference type="InterPro" id="IPR006626">
    <property type="entry name" value="PbH1"/>
</dbReference>
<comment type="caution">
    <text evidence="4">The sequence shown here is derived from an EMBL/GenBank/DDBJ whole genome shotgun (WGS) entry which is preliminary data.</text>
</comment>
<dbReference type="InterPro" id="IPR026444">
    <property type="entry name" value="Secre_tail"/>
</dbReference>
<evidence type="ECO:0000313" key="5">
    <source>
        <dbReference type="Proteomes" id="UP000739538"/>
    </source>
</evidence>
<dbReference type="Proteomes" id="UP000739538">
    <property type="component" value="Unassembled WGS sequence"/>
</dbReference>
<evidence type="ECO:0000256" key="1">
    <source>
        <dbReference type="SAM" id="SignalP"/>
    </source>
</evidence>
<gene>
    <name evidence="4" type="ORF">KDA27_24465</name>
</gene>
<dbReference type="SMART" id="SM00710">
    <property type="entry name" value="PbH1"/>
    <property type="match status" value="7"/>
</dbReference>
<dbReference type="Gene3D" id="2.60.40.4070">
    <property type="match status" value="1"/>
</dbReference>
<reference evidence="4" key="2">
    <citation type="journal article" date="2021" name="Microbiome">
        <title>Successional dynamics and alternative stable states in a saline activated sludge microbial community over 9 years.</title>
        <authorList>
            <person name="Wang Y."/>
            <person name="Ye J."/>
            <person name="Ju F."/>
            <person name="Liu L."/>
            <person name="Boyd J.A."/>
            <person name="Deng Y."/>
            <person name="Parks D.H."/>
            <person name="Jiang X."/>
            <person name="Yin X."/>
            <person name="Woodcroft B.J."/>
            <person name="Tyson G.W."/>
            <person name="Hugenholtz P."/>
            <person name="Polz M.F."/>
            <person name="Zhang T."/>
        </authorList>
    </citation>
    <scope>NUCLEOTIDE SEQUENCE</scope>
    <source>
        <strain evidence="4">HKST-UBA02</strain>
    </source>
</reference>
<dbReference type="AlphaFoldDB" id="A0A956NGH8"/>
<reference evidence="4" key="1">
    <citation type="submission" date="2020-04" db="EMBL/GenBank/DDBJ databases">
        <authorList>
            <person name="Zhang T."/>
        </authorList>
    </citation>
    <scope>NUCLEOTIDE SEQUENCE</scope>
    <source>
        <strain evidence="4">HKST-UBA02</strain>
    </source>
</reference>
<dbReference type="Pfam" id="PF13860">
    <property type="entry name" value="FlgD_ig"/>
    <property type="match status" value="1"/>
</dbReference>
<feature type="domain" description="Right handed beta helix" evidence="2">
    <location>
        <begin position="94"/>
        <end position="268"/>
    </location>
</feature>
<dbReference type="Pfam" id="PF13229">
    <property type="entry name" value="Beta_helix"/>
    <property type="match status" value="1"/>
</dbReference>
<name>A0A956NGH8_UNCEI</name>
<evidence type="ECO:0000259" key="2">
    <source>
        <dbReference type="Pfam" id="PF13229"/>
    </source>
</evidence>
<dbReference type="Gene3D" id="2.160.20.10">
    <property type="entry name" value="Single-stranded right-handed beta-helix, Pectin lyase-like"/>
    <property type="match status" value="1"/>
</dbReference>
<dbReference type="EMBL" id="JAGQHS010000239">
    <property type="protein sequence ID" value="MCA9758972.1"/>
    <property type="molecule type" value="Genomic_DNA"/>
</dbReference>
<evidence type="ECO:0000259" key="3">
    <source>
        <dbReference type="Pfam" id="PF13860"/>
    </source>
</evidence>
<dbReference type="PANTHER" id="PTHR11319:SF35">
    <property type="entry name" value="OUTER MEMBRANE PROTEIN PMPC-RELATED"/>
    <property type="match status" value="1"/>
</dbReference>
<dbReference type="InterPro" id="IPR011050">
    <property type="entry name" value="Pectin_lyase_fold/virulence"/>
</dbReference>
<proteinExistence type="predicted"/>
<dbReference type="NCBIfam" id="TIGR04183">
    <property type="entry name" value="Por_Secre_tail"/>
    <property type="match status" value="1"/>
</dbReference>
<dbReference type="SUPFAM" id="SSF51126">
    <property type="entry name" value="Pectin lyase-like"/>
    <property type="match status" value="1"/>
</dbReference>
<feature type="chain" id="PRO_5038039014" evidence="1">
    <location>
        <begin position="21"/>
        <end position="544"/>
    </location>
</feature>
<feature type="signal peptide" evidence="1">
    <location>
        <begin position="1"/>
        <end position="20"/>
    </location>
</feature>
<keyword evidence="1" id="KW-0732">Signal</keyword>
<organism evidence="4 5">
    <name type="scientific">Eiseniibacteriota bacterium</name>
    <dbReference type="NCBI Taxonomy" id="2212470"/>
    <lineage>
        <taxon>Bacteria</taxon>
        <taxon>Candidatus Eiseniibacteriota</taxon>
    </lineage>
</organism>
<dbReference type="PANTHER" id="PTHR11319">
    <property type="entry name" value="G PROTEIN-COUPLED RECEPTOR-RELATED"/>
    <property type="match status" value="1"/>
</dbReference>